<evidence type="ECO:0000256" key="1">
    <source>
        <dbReference type="ARBA" id="ARBA00022741"/>
    </source>
</evidence>
<dbReference type="GO" id="GO:0016020">
    <property type="term" value="C:membrane"/>
    <property type="evidence" value="ECO:0007669"/>
    <property type="project" value="TreeGrafter"/>
</dbReference>
<evidence type="ECO:0000313" key="5">
    <source>
        <dbReference type="EMBL" id="OPX44029.1"/>
    </source>
</evidence>
<dbReference type="RefSeq" id="WP_080064493.1">
    <property type="nucleotide sequence ID" value="NZ_MZGX01000012.1"/>
</dbReference>
<keyword evidence="1" id="KW-0547">Nucleotide-binding</keyword>
<evidence type="ECO:0000256" key="3">
    <source>
        <dbReference type="ARBA" id="ARBA00024484"/>
    </source>
</evidence>
<dbReference type="GO" id="GO:0004467">
    <property type="term" value="F:long-chain fatty acid-CoA ligase activity"/>
    <property type="evidence" value="ECO:0007669"/>
    <property type="project" value="UniProtKB-EC"/>
</dbReference>
<comment type="catalytic activity">
    <reaction evidence="3">
        <text>a long-chain fatty acid + ATP + CoA = a long-chain fatty acyl-CoA + AMP + diphosphate</text>
        <dbReference type="Rhea" id="RHEA:15421"/>
        <dbReference type="ChEBI" id="CHEBI:30616"/>
        <dbReference type="ChEBI" id="CHEBI:33019"/>
        <dbReference type="ChEBI" id="CHEBI:57287"/>
        <dbReference type="ChEBI" id="CHEBI:57560"/>
        <dbReference type="ChEBI" id="CHEBI:83139"/>
        <dbReference type="ChEBI" id="CHEBI:456215"/>
        <dbReference type="EC" id="6.2.1.3"/>
    </reaction>
    <physiologicalReaction direction="left-to-right" evidence="3">
        <dbReference type="Rhea" id="RHEA:15422"/>
    </physiologicalReaction>
</comment>
<keyword evidence="5" id="KW-0436">Ligase</keyword>
<dbReference type="Pfam" id="PF23562">
    <property type="entry name" value="AMP-binding_C_3"/>
    <property type="match status" value="1"/>
</dbReference>
<dbReference type="InterPro" id="IPR000873">
    <property type="entry name" value="AMP-dep_synth/lig_dom"/>
</dbReference>
<dbReference type="InterPro" id="IPR045851">
    <property type="entry name" value="AMP-bd_C_sf"/>
</dbReference>
<accession>A0A1V4SJF5</accession>
<sequence length="570" mass="63648">MKNKPLYEVRKISDLKDMIEQSSRIYADKAAFLVKPRTGGDYVPVSFKKFKEDIDALGTALMSLGLKGKKIALIGENRYEWATSYLAACNGTGIIVPLDKELPQNEVENCLQRSHADAIIFSGAVSGNIENISKNITSCKYFINMDADEDSNGQIAYSGLIKKGYELLDQGNRDFTEAEVDREAMNILLFTSGTTDKSKAVMLSHRNIAENLMAMCSMLYIDDKDVFLSVLPMHHTYECTCGFLCQMYRGCTVAFCEGLRHIVKNLRESGCTMMNGVPLVFESIYKQLMNQVAKKPGGPGKLKMGIRLSKLAGVFGFDIRRKLFAEIHDALGGHLRMFISGAAAIDPQVSRGFREIGIKLVQGYGLTECAPIVGLNRDCWFKDDAAGLPLPGLSVVIDMPDNEGVGEIKVKGPSVMSGYYENKEATDAAIRDGWFYTGDMGFLDSDGFIHITGRMKNVIVTKNGKNVYPEEIETLLNRSDYIKESLVYGTDGKDDVIVCAQIVPDKEKIEEDMANNVLPQMDVHSIISSEVKRINKELVTYKYVKEFTLRDTEFEKTTTKKIKRYQELKK</sequence>
<comment type="caution">
    <text evidence="5">The sequence shown here is derived from an EMBL/GenBank/DDBJ whole genome shotgun (WGS) entry which is preliminary data.</text>
</comment>
<dbReference type="Gene3D" id="3.40.50.12780">
    <property type="entry name" value="N-terminal domain of ligase-like"/>
    <property type="match status" value="1"/>
</dbReference>
<evidence type="ECO:0000256" key="2">
    <source>
        <dbReference type="ARBA" id="ARBA00022840"/>
    </source>
</evidence>
<evidence type="ECO:0000313" key="6">
    <source>
        <dbReference type="Proteomes" id="UP000191554"/>
    </source>
</evidence>
<feature type="domain" description="AMP-dependent synthetase/ligase" evidence="4">
    <location>
        <begin position="21"/>
        <end position="420"/>
    </location>
</feature>
<dbReference type="Proteomes" id="UP000191554">
    <property type="component" value="Unassembled WGS sequence"/>
</dbReference>
<evidence type="ECO:0000259" key="4">
    <source>
        <dbReference type="Pfam" id="PF00501"/>
    </source>
</evidence>
<dbReference type="SUPFAM" id="SSF56801">
    <property type="entry name" value="Acetyl-CoA synthetase-like"/>
    <property type="match status" value="1"/>
</dbReference>
<organism evidence="5 6">
    <name type="scientific">Ruminiclostridium hungatei</name>
    <name type="common">Clostridium hungatei</name>
    <dbReference type="NCBI Taxonomy" id="48256"/>
    <lineage>
        <taxon>Bacteria</taxon>
        <taxon>Bacillati</taxon>
        <taxon>Bacillota</taxon>
        <taxon>Clostridia</taxon>
        <taxon>Eubacteriales</taxon>
        <taxon>Oscillospiraceae</taxon>
        <taxon>Ruminiclostridium</taxon>
    </lineage>
</organism>
<dbReference type="Pfam" id="PF00501">
    <property type="entry name" value="AMP-binding"/>
    <property type="match status" value="1"/>
</dbReference>
<dbReference type="EMBL" id="MZGX01000012">
    <property type="protein sequence ID" value="OPX44029.1"/>
    <property type="molecule type" value="Genomic_DNA"/>
</dbReference>
<dbReference type="STRING" id="48256.CLHUN_20540"/>
<dbReference type="InterPro" id="IPR042099">
    <property type="entry name" value="ANL_N_sf"/>
</dbReference>
<dbReference type="PANTHER" id="PTHR43272:SF33">
    <property type="entry name" value="AMP-BINDING DOMAIN-CONTAINING PROTEIN-RELATED"/>
    <property type="match status" value="1"/>
</dbReference>
<dbReference type="GO" id="GO:0005524">
    <property type="term" value="F:ATP binding"/>
    <property type="evidence" value="ECO:0007669"/>
    <property type="project" value="UniProtKB-KW"/>
</dbReference>
<keyword evidence="2" id="KW-0067">ATP-binding</keyword>
<dbReference type="EC" id="6.2.1.3" evidence="5"/>
<reference evidence="5 6" key="1">
    <citation type="submission" date="2017-03" db="EMBL/GenBank/DDBJ databases">
        <title>Genome sequence of Clostridium hungatei DSM 14427.</title>
        <authorList>
            <person name="Poehlein A."/>
            <person name="Daniel R."/>
        </authorList>
    </citation>
    <scope>NUCLEOTIDE SEQUENCE [LARGE SCALE GENOMIC DNA]</scope>
    <source>
        <strain evidence="5 6">DSM 14427</strain>
    </source>
</reference>
<gene>
    <name evidence="5" type="primary">fadD</name>
    <name evidence="5" type="ORF">CLHUN_20540</name>
</gene>
<dbReference type="AlphaFoldDB" id="A0A1V4SJF5"/>
<protein>
    <submittedName>
        <fullName evidence="5">Long-chain-fatty-acid--CoA ligase</fullName>
        <ecNumber evidence="5">6.2.1.3</ecNumber>
    </submittedName>
</protein>
<name>A0A1V4SJF5_RUMHU</name>
<proteinExistence type="predicted"/>
<dbReference type="Gene3D" id="3.30.300.30">
    <property type="match status" value="1"/>
</dbReference>
<dbReference type="OrthoDB" id="9778383at2"/>
<keyword evidence="6" id="KW-1185">Reference proteome</keyword>
<dbReference type="PANTHER" id="PTHR43272">
    <property type="entry name" value="LONG-CHAIN-FATTY-ACID--COA LIGASE"/>
    <property type="match status" value="1"/>
</dbReference>